<evidence type="ECO:0000313" key="1">
    <source>
        <dbReference type="EMBL" id="EEH02570.1"/>
    </source>
</evidence>
<dbReference type="InParanoid" id="C0P1B1"/>
<sequence length="190" mass="20710">MSSLTSGQVLAGAKWNYRLIDALEGDGTHQSVAFKAKVIPKYGVLDAPQWAFIKTAAPNDPHARENLKREHENYLLPSIASGACFRKMYDAIGDPSDGGGISYAAFEWLDTTLAGVEYRPGKLFQSGSRCSAQPYAMRAPEVWQGQPCTEPSQVWALAAMLLCWMKPGILGTWGCPSPMIPLEKAVESTE</sequence>
<evidence type="ECO:0008006" key="3">
    <source>
        <dbReference type="Google" id="ProtNLM"/>
    </source>
</evidence>
<proteinExistence type="predicted"/>
<dbReference type="STRING" id="447093.C0P1B1"/>
<dbReference type="EMBL" id="GG663394">
    <property type="protein sequence ID" value="EEH02570.1"/>
    <property type="molecule type" value="Genomic_DNA"/>
</dbReference>
<dbReference type="RefSeq" id="XP_045283051.1">
    <property type="nucleotide sequence ID" value="XM_045436240.1"/>
</dbReference>
<reference evidence="1" key="1">
    <citation type="submission" date="2009-02" db="EMBL/GenBank/DDBJ databases">
        <title>The Genome Sequence of Ajellomyces capsulatus strain G186AR.</title>
        <authorList>
            <consortium name="The Broad Institute Genome Sequencing Platform"/>
            <person name="Champion M."/>
            <person name="Cuomo C."/>
            <person name="Ma L.-J."/>
            <person name="Henn M.R."/>
            <person name="Sil A."/>
            <person name="Goldman B."/>
            <person name="Young S.K."/>
            <person name="Kodira C.D."/>
            <person name="Zeng Q."/>
            <person name="Koehrsen M."/>
            <person name="Alvarado L."/>
            <person name="Berlin A."/>
            <person name="Borenstein D."/>
            <person name="Chen Z."/>
            <person name="Engels R."/>
            <person name="Freedman E."/>
            <person name="Gellesch M."/>
            <person name="Goldberg J."/>
            <person name="Griggs A."/>
            <person name="Gujja S."/>
            <person name="Heiman D."/>
            <person name="Hepburn T."/>
            <person name="Howarth C."/>
            <person name="Jen D."/>
            <person name="Larson L."/>
            <person name="Lewis B."/>
            <person name="Mehta T."/>
            <person name="Park D."/>
            <person name="Pearson M."/>
            <person name="Roberts A."/>
            <person name="Saif S."/>
            <person name="Shea T."/>
            <person name="Shenoy N."/>
            <person name="Sisk P."/>
            <person name="Stolte C."/>
            <person name="Sykes S."/>
            <person name="Walk T."/>
            <person name="White J."/>
            <person name="Yandava C."/>
            <person name="Klein B."/>
            <person name="McEwen J.G."/>
            <person name="Puccia R."/>
            <person name="Goldman G.H."/>
            <person name="Felipe M.S."/>
            <person name="Nino-Vega G."/>
            <person name="San-Blas G."/>
            <person name="Taylor J."/>
            <person name="Mendoza L."/>
            <person name="Galagan J."/>
            <person name="Nusbaum C."/>
            <person name="Birren B."/>
        </authorList>
    </citation>
    <scope>NUCLEOTIDE SEQUENCE</scope>
    <source>
        <strain evidence="1">G186AR</strain>
    </source>
</reference>
<dbReference type="AlphaFoldDB" id="C0P1B1"/>
<protein>
    <recommendedName>
        <fullName evidence="3">Protein kinase domain-containing protein</fullName>
    </recommendedName>
</protein>
<dbReference type="HOGENOM" id="CLU_1235489_0_0_1"/>
<gene>
    <name evidence="1" type="ORF">HCBG_09191</name>
</gene>
<dbReference type="GeneID" id="69042207"/>
<name>C0P1B1_AJECG</name>
<keyword evidence="2" id="KW-1185">Reference proteome</keyword>
<dbReference type="VEuPathDB" id="FungiDB:I7I50_05961"/>
<evidence type="ECO:0000313" key="2">
    <source>
        <dbReference type="Proteomes" id="UP000001631"/>
    </source>
</evidence>
<accession>C0P1B1</accession>
<organism evidence="1 2">
    <name type="scientific">Ajellomyces capsulatus (strain G186AR / H82 / ATCC MYA-2454 / RMSCC 2432)</name>
    <name type="common">Darling's disease fungus</name>
    <name type="synonym">Histoplasma capsulatum</name>
    <dbReference type="NCBI Taxonomy" id="447093"/>
    <lineage>
        <taxon>Eukaryota</taxon>
        <taxon>Fungi</taxon>
        <taxon>Dikarya</taxon>
        <taxon>Ascomycota</taxon>
        <taxon>Pezizomycotina</taxon>
        <taxon>Eurotiomycetes</taxon>
        <taxon>Eurotiomycetidae</taxon>
        <taxon>Onygenales</taxon>
        <taxon>Ajellomycetaceae</taxon>
        <taxon>Histoplasma</taxon>
    </lineage>
</organism>
<dbReference type="Proteomes" id="UP000001631">
    <property type="component" value="Unassembled WGS sequence"/>
</dbReference>